<feature type="domain" description="BTB" evidence="4">
    <location>
        <begin position="934"/>
        <end position="1007"/>
    </location>
</feature>
<sequence length="1715" mass="184809">MSHQLWACYIADNVERFRRLLALTGHSAQAAAVWNANAGPGGGSGGGNSSTGAGGSAGYGDLGGGPYSTSPRASAGGGKARKASGYGGGGAGGSGGIGKNEINSRDHAGLTILLRAASKNTKSAIAFVQALLEHPATDIYVQDQESGWNALHRALYAGNISIARLLLERERRDIAGQTLGSSLGRVGRLIKTKDHEGNSPFDLYNSTISKTSEGEMEDDISDKFDSDGEEIDVRQNRPLTTQGLQALVDGEDLFFFGSNKNLTLGMGDSDDRQFPERVYLQRPDHLLFRFYDEYIDRAPRHGDAAPRPTDVSELPENIRSRPLLIHDAVLSKLHSAILTDDPVSNLYTCGVGRGGRLGLGDENTRFSFEPVQGPFIDKKIVKVALGQNHSMAITDKGQLWTWGSNTFSQLGYALPPSPKKDEDPMTSVPRQVFGPLRKEYILGIAASAHHSVAHTGSSLYCWGKNVGQLALMDADSRSLDVQAVPRKVAASLFSANIVAISAIDRATTVLLANHTVCVFTSYGYRIVKFDFTETIGHQGRLGNFNMSSRYDAGRSQINYIASGGETIAAVTSRGDLFTMNLTNLPDASQSSSTTNPSKIRDSLTTPQCIWSARKDGVRSVDVGEQGSVIISTHSGAVWRRIKRAKAKDAQVSGRSRTDMKKKDYKFQRVPFISNVVTVRSSAFGAFAAIRCDSDVIRLRGGEDGHTIWGDFAPLMPLHGFRGYEAETQKKEVILQWEFQMVKEKLSWEALQVLQSTDLINDLAQHLAGWDSSYRNKGGAPPGVVFCTTLHPEIRVPMHSWIVSSRSPVLRDALSRCRKGDGTFELPEVFSAKTEERADGHLLAVITFPEMDILSLLNIVLYMYEDGLIPVWNHARQGAALANRYRSVRTEVMKFATRLDMPQLETAARVQTFAKETMDHDYKQAIKDPRFFEDADTILELDGAEVPVHRELVCQRSDWFSVLFYGRSKGQWLATRRQGLGPSDKLRIDLKHMDPKAFQCVLEYLYTDSGHEFINELVVPDTDTYLDFVIDVLSIANELMLDRLSQICQMYIGLRTTTRNVSQLLNAVSPCAVREFKESGLMYICEQMETMLENHQLDDLDEDLLNDLDKTVILNQLLKTPYVKAGLAQHKLFEKYPELAQEIDEERQRRVREMAFKAAHRDDERRPSATGSSVKGRMGSLDDQSPAAAAPSPSANRSRRKSRIGKAEQSSPVLRPKTSQVDLMFSMEDDESAIGLTDRPRSRGTVQDSTAFEDIGAPGSLRDENGLSISNSPATPATPVRRPAAAAASRGVVRFGQASTAAASPDQHSSSTPKGTDSNGNPWGAQTPNSASRLDLRSIMTETSTSPPFITKTSALSAGLDAQRAAAAEVVVMTPSPKIANAPKMSQKERKKQQQMQQQLQDQAKSTPKGPAWDTSSPGEGKRPSLSWQSPNPASPAGPSTPVAGASSSQPSLAQAHLAVPQPPSSTSSPGPSSGAATPATQKKQQHMPGAASPDTRFAGQSRASPAGNSAAGASASTSSVPLMPHSKVYIKPAPKAEPVLGLTMADIFLQQQLEQESIKEAVAKRSLQEIQEEQAFQEWWDLESRRAQEEEAQRQSKGTGRGDGGGGAGSGSGRGSGRKNKKGKSATASASSAPAANGDVGTSSSGANAHGIGESKPTPKKNKNPHGGGGRHRSGGGGGGITGRMGSTQEATAGDGQPSRRRGGGGGGSDRGGKA</sequence>
<dbReference type="InterPro" id="IPR000408">
    <property type="entry name" value="Reg_chr_condens"/>
</dbReference>
<dbReference type="CDD" id="cd18186">
    <property type="entry name" value="BTB_POZ_ZBTB_KLHL-like"/>
    <property type="match status" value="1"/>
</dbReference>
<evidence type="ECO:0000256" key="2">
    <source>
        <dbReference type="PROSITE-ProRule" id="PRU00235"/>
    </source>
</evidence>
<dbReference type="InterPro" id="IPR011333">
    <property type="entry name" value="SKP1/BTB/POZ_sf"/>
</dbReference>
<feature type="compositionally biased region" description="Gly residues" evidence="3">
    <location>
        <begin position="1704"/>
        <end position="1715"/>
    </location>
</feature>
<accession>S3CF98</accession>
<dbReference type="Pfam" id="PF00651">
    <property type="entry name" value="BTB"/>
    <property type="match status" value="1"/>
</dbReference>
<feature type="compositionally biased region" description="Basic and acidic residues" evidence="3">
    <location>
        <begin position="1155"/>
        <end position="1166"/>
    </location>
</feature>
<dbReference type="PRINTS" id="PR00633">
    <property type="entry name" value="RCCNDNSATION"/>
</dbReference>
<feature type="compositionally biased region" description="Polar residues" evidence="3">
    <location>
        <begin position="1296"/>
        <end position="1331"/>
    </location>
</feature>
<protein>
    <submittedName>
        <fullName evidence="5">Btb poz domain-containing protein</fullName>
    </submittedName>
</protein>
<feature type="compositionally biased region" description="Basic and acidic residues" evidence="3">
    <location>
        <begin position="1582"/>
        <end position="1594"/>
    </location>
</feature>
<reference evidence="5 6" key="1">
    <citation type="journal article" date="2013" name="BMC Genomics">
        <title>The genome and transcriptome of the pine saprophyte Ophiostoma piceae, and a comparison with the bark beetle-associated pine pathogen Grosmannia clavigera.</title>
        <authorList>
            <person name="Haridas S."/>
            <person name="Wang Y."/>
            <person name="Lim L."/>
            <person name="Massoumi Alamouti S."/>
            <person name="Jackman S."/>
            <person name="Docking R."/>
            <person name="Robertson G."/>
            <person name="Birol I."/>
            <person name="Bohlmann J."/>
            <person name="Breuil C."/>
        </authorList>
    </citation>
    <scope>NUCLEOTIDE SEQUENCE [LARGE SCALE GENOMIC DNA]</scope>
    <source>
        <strain evidence="5 6">UAMH 11346</strain>
    </source>
</reference>
<feature type="compositionally biased region" description="Low complexity" evidence="3">
    <location>
        <begin position="1501"/>
        <end position="1519"/>
    </location>
</feature>
<dbReference type="InterPro" id="IPR000210">
    <property type="entry name" value="BTB/POZ_dom"/>
</dbReference>
<dbReference type="PANTHER" id="PTHR22872:SF2">
    <property type="entry name" value="INHIBITOR OF BRUTON TYROSINE KINASE"/>
    <property type="match status" value="1"/>
</dbReference>
<feature type="compositionally biased region" description="Gly residues" evidence="3">
    <location>
        <begin position="1599"/>
        <end position="1615"/>
    </location>
</feature>
<name>S3CF98_OPHP1</name>
<feature type="region of interest" description="Disordered" evidence="3">
    <location>
        <begin position="1373"/>
        <end position="1524"/>
    </location>
</feature>
<proteinExistence type="predicted"/>
<dbReference type="Gene3D" id="1.25.40.20">
    <property type="entry name" value="Ankyrin repeat-containing domain"/>
    <property type="match status" value="1"/>
</dbReference>
<dbReference type="OMA" id="FEFVLRY"/>
<feature type="compositionally biased region" description="Low complexity" evidence="3">
    <location>
        <begin position="1625"/>
        <end position="1636"/>
    </location>
</feature>
<dbReference type="SUPFAM" id="SSF54695">
    <property type="entry name" value="POZ domain"/>
    <property type="match status" value="1"/>
</dbReference>
<feature type="compositionally biased region" description="Low complexity" evidence="3">
    <location>
        <begin position="1184"/>
        <end position="1195"/>
    </location>
</feature>
<dbReference type="InterPro" id="IPR036770">
    <property type="entry name" value="Ankyrin_rpt-contain_sf"/>
</dbReference>
<feature type="compositionally biased region" description="Basic residues" evidence="3">
    <location>
        <begin position="1658"/>
        <end position="1674"/>
    </location>
</feature>
<feature type="compositionally biased region" description="Low complexity" evidence="3">
    <location>
        <begin position="1393"/>
        <end position="1404"/>
    </location>
</feature>
<dbReference type="VEuPathDB" id="FungiDB:F503_00142"/>
<gene>
    <name evidence="5" type="ORF">F503_00142</name>
</gene>
<dbReference type="SMART" id="SM00248">
    <property type="entry name" value="ANK"/>
    <property type="match status" value="2"/>
</dbReference>
<dbReference type="STRING" id="1262450.S3CF98"/>
<feature type="compositionally biased region" description="Low complexity" evidence="3">
    <location>
        <begin position="1464"/>
        <end position="1480"/>
    </location>
</feature>
<evidence type="ECO:0000259" key="4">
    <source>
        <dbReference type="PROSITE" id="PS50097"/>
    </source>
</evidence>
<evidence type="ECO:0000313" key="6">
    <source>
        <dbReference type="Proteomes" id="UP000016923"/>
    </source>
</evidence>
<dbReference type="PANTHER" id="PTHR22872">
    <property type="entry name" value="BTK-BINDING PROTEIN-RELATED"/>
    <property type="match status" value="1"/>
</dbReference>
<dbReference type="Pfam" id="PF12796">
    <property type="entry name" value="Ank_2"/>
    <property type="match status" value="1"/>
</dbReference>
<keyword evidence="1" id="KW-0677">Repeat</keyword>
<feature type="region of interest" description="Disordered" evidence="3">
    <location>
        <begin position="1155"/>
        <end position="1331"/>
    </location>
</feature>
<organism evidence="5 6">
    <name type="scientific">Ophiostoma piceae (strain UAMH 11346)</name>
    <name type="common">Sap stain fungus</name>
    <dbReference type="NCBI Taxonomy" id="1262450"/>
    <lineage>
        <taxon>Eukaryota</taxon>
        <taxon>Fungi</taxon>
        <taxon>Dikarya</taxon>
        <taxon>Ascomycota</taxon>
        <taxon>Pezizomycotina</taxon>
        <taxon>Sordariomycetes</taxon>
        <taxon>Sordariomycetidae</taxon>
        <taxon>Ophiostomatales</taxon>
        <taxon>Ophiostomataceae</taxon>
        <taxon>Ophiostoma</taxon>
    </lineage>
</organism>
<keyword evidence="6" id="KW-1185">Reference proteome</keyword>
<feature type="compositionally biased region" description="Polar residues" evidence="3">
    <location>
        <begin position="1207"/>
        <end position="1220"/>
    </location>
</feature>
<dbReference type="OrthoDB" id="1893551at2759"/>
<dbReference type="SUPFAM" id="SSF50985">
    <property type="entry name" value="RCC1/BLIP-II"/>
    <property type="match status" value="1"/>
</dbReference>
<evidence type="ECO:0000313" key="5">
    <source>
        <dbReference type="EMBL" id="EPE04988.1"/>
    </source>
</evidence>
<evidence type="ECO:0000256" key="3">
    <source>
        <dbReference type="SAM" id="MobiDB-lite"/>
    </source>
</evidence>
<dbReference type="InterPro" id="IPR002110">
    <property type="entry name" value="Ankyrin_rpt"/>
</dbReference>
<dbReference type="PROSITE" id="PS50097">
    <property type="entry name" value="BTB"/>
    <property type="match status" value="1"/>
</dbReference>
<feature type="region of interest" description="Disordered" evidence="3">
    <location>
        <begin position="1581"/>
        <end position="1715"/>
    </location>
</feature>
<dbReference type="InterPro" id="IPR051625">
    <property type="entry name" value="Signaling_Regulatory_Domain"/>
</dbReference>
<dbReference type="Proteomes" id="UP000016923">
    <property type="component" value="Unassembled WGS sequence"/>
</dbReference>
<dbReference type="SMART" id="SM00225">
    <property type="entry name" value="BTB"/>
    <property type="match status" value="1"/>
</dbReference>
<dbReference type="SUPFAM" id="SSF48403">
    <property type="entry name" value="Ankyrin repeat"/>
    <property type="match status" value="1"/>
</dbReference>
<feature type="region of interest" description="Disordered" evidence="3">
    <location>
        <begin position="63"/>
        <end position="85"/>
    </location>
</feature>
<feature type="repeat" description="RCC1" evidence="2">
    <location>
        <begin position="397"/>
        <end position="457"/>
    </location>
</feature>
<feature type="compositionally biased region" description="Low complexity" evidence="3">
    <location>
        <begin position="1271"/>
        <end position="1293"/>
    </location>
</feature>
<dbReference type="Pfam" id="PF13540">
    <property type="entry name" value="RCC1_2"/>
    <property type="match status" value="1"/>
</dbReference>
<dbReference type="PROSITE" id="PS50012">
    <property type="entry name" value="RCC1_3"/>
    <property type="match status" value="2"/>
</dbReference>
<dbReference type="EMBL" id="KE148158">
    <property type="protein sequence ID" value="EPE04988.1"/>
    <property type="molecule type" value="Genomic_DNA"/>
</dbReference>
<dbReference type="Gene3D" id="3.30.710.10">
    <property type="entry name" value="Potassium Channel Kv1.1, Chain A"/>
    <property type="match status" value="2"/>
</dbReference>
<dbReference type="eggNOG" id="KOG0783">
    <property type="taxonomic scope" value="Eukaryota"/>
</dbReference>
<feature type="repeat" description="RCC1" evidence="2">
    <location>
        <begin position="344"/>
        <end position="396"/>
    </location>
</feature>
<dbReference type="Gene3D" id="2.130.10.30">
    <property type="entry name" value="Regulator of chromosome condensation 1/beta-lactamase-inhibitor protein II"/>
    <property type="match status" value="1"/>
</dbReference>
<evidence type="ECO:0000256" key="1">
    <source>
        <dbReference type="ARBA" id="ARBA00022737"/>
    </source>
</evidence>
<dbReference type="HOGENOM" id="CLU_002285_0_0_1"/>
<dbReference type="InterPro" id="IPR009091">
    <property type="entry name" value="RCC1/BLIP-II"/>
</dbReference>